<evidence type="ECO:0000313" key="1">
    <source>
        <dbReference type="EMBL" id="GAH13517.1"/>
    </source>
</evidence>
<feature type="non-terminal residue" evidence="1">
    <location>
        <position position="1"/>
    </location>
</feature>
<dbReference type="Gene3D" id="2.60.120.200">
    <property type="match status" value="1"/>
</dbReference>
<proteinExistence type="predicted"/>
<reference evidence="1" key="1">
    <citation type="journal article" date="2014" name="Front. Microbiol.">
        <title>High frequency of phylogenetically diverse reductive dehalogenase-homologous genes in deep subseafloor sedimentary metagenomes.</title>
        <authorList>
            <person name="Kawai M."/>
            <person name="Futagami T."/>
            <person name="Toyoda A."/>
            <person name="Takaki Y."/>
            <person name="Nishi S."/>
            <person name="Hori S."/>
            <person name="Arai W."/>
            <person name="Tsubouchi T."/>
            <person name="Morono Y."/>
            <person name="Uchiyama I."/>
            <person name="Ito T."/>
            <person name="Fujiyama A."/>
            <person name="Inagaki F."/>
            <person name="Takami H."/>
        </authorList>
    </citation>
    <scope>NUCLEOTIDE SEQUENCE</scope>
    <source>
        <strain evidence="1">Expedition CK06-06</strain>
    </source>
</reference>
<dbReference type="SUPFAM" id="SSF49899">
    <property type="entry name" value="Concanavalin A-like lectins/glucanases"/>
    <property type="match status" value="1"/>
</dbReference>
<sequence length="215" mass="23082">LNGAFDFGEIDENHSYIIIPDSAALSITGDLSIAFTMKRDGDNASENLICKGITDGQRSYSVMSTNGGKLHFWITATGDSADREYCEAVGVLADSSWQHITVTYDADGDGGDGLMKAYIDAVEKTFTPSGTIPSSIHDSTEGLTIAHGLTTNYLAGKLDNIMIFNKVLTQNEANWLHNQGVGREQFEDDALCVDGFTGKPYLNGGGNTAKNGWII</sequence>
<evidence type="ECO:0008006" key="2">
    <source>
        <dbReference type="Google" id="ProtNLM"/>
    </source>
</evidence>
<name>X1D049_9ZZZZ</name>
<dbReference type="InterPro" id="IPR013320">
    <property type="entry name" value="ConA-like_dom_sf"/>
</dbReference>
<accession>X1D049</accession>
<dbReference type="AlphaFoldDB" id="X1D049"/>
<comment type="caution">
    <text evidence="1">The sequence shown here is derived from an EMBL/GenBank/DDBJ whole genome shotgun (WGS) entry which is preliminary data.</text>
</comment>
<organism evidence="1">
    <name type="scientific">marine sediment metagenome</name>
    <dbReference type="NCBI Taxonomy" id="412755"/>
    <lineage>
        <taxon>unclassified sequences</taxon>
        <taxon>metagenomes</taxon>
        <taxon>ecological metagenomes</taxon>
    </lineage>
</organism>
<protein>
    <recommendedName>
        <fullName evidence="2">LamG-like jellyroll fold domain-containing protein</fullName>
    </recommendedName>
</protein>
<dbReference type="EMBL" id="BART01031358">
    <property type="protein sequence ID" value="GAH13517.1"/>
    <property type="molecule type" value="Genomic_DNA"/>
</dbReference>
<dbReference type="Pfam" id="PF13385">
    <property type="entry name" value="Laminin_G_3"/>
    <property type="match status" value="1"/>
</dbReference>
<gene>
    <name evidence="1" type="ORF">S01H4_54484</name>
</gene>